<proteinExistence type="predicted"/>
<dbReference type="Proteomes" id="UP000010556">
    <property type="component" value="Unassembled WGS sequence"/>
</dbReference>
<gene>
    <name evidence="2" type="ORF">MDA_GLEAN10012130</name>
</gene>
<sequence length="357" mass="40468">MLKFKQQRRKRKVKAKRLFKKKEFSHFQSKPVTPPPPPSSTERVVISSTNTPLIRTWLRSSWNFKFPSIKDAVKLWTNSFIYFGRFIYNWCQNCIAQSLEVLKDTIFPSRFCHQELQSLKQQFCILESELCKLQEALKTISENSSCPSCGHPCYMNGKLTRVPACALTTPGESESGAVLPATLPKPAGHLPKDLNRKYHGSKLNSNLYMYFKAGPLKKDGPMQITVKDLMTVKLKKTQSSDEKKKLVPSPKVRNPLVTVSDLQRVTLKPNSKVLSTRVTNVLINPGKSQIDLRKLLRKVDVERSPGGTPLTNKENMETGTGLTPVMTRALRRKFQLAHPRSPTQTLPLSTSNFDEQN</sequence>
<evidence type="ECO:0000313" key="2">
    <source>
        <dbReference type="EMBL" id="ELK35909.1"/>
    </source>
</evidence>
<dbReference type="GO" id="GO:0005634">
    <property type="term" value="C:nucleus"/>
    <property type="evidence" value="ECO:0007669"/>
    <property type="project" value="TreeGrafter"/>
</dbReference>
<evidence type="ECO:0000313" key="3">
    <source>
        <dbReference type="Proteomes" id="UP000010556"/>
    </source>
</evidence>
<feature type="region of interest" description="Disordered" evidence="1">
    <location>
        <begin position="337"/>
        <end position="357"/>
    </location>
</feature>
<accession>L5MBB3</accession>
<evidence type="ECO:0000256" key="1">
    <source>
        <dbReference type="SAM" id="MobiDB-lite"/>
    </source>
</evidence>
<dbReference type="AlphaFoldDB" id="L5MBB3"/>
<dbReference type="PANTHER" id="PTHR23330:SF9">
    <property type="entry name" value="PROLINE-RICH PROTEIN 11"/>
    <property type="match status" value="1"/>
</dbReference>
<reference evidence="3" key="1">
    <citation type="journal article" date="2013" name="Science">
        <title>Comparative analysis of bat genomes provides insight into the evolution of flight and immunity.</title>
        <authorList>
            <person name="Zhang G."/>
            <person name="Cowled C."/>
            <person name="Shi Z."/>
            <person name="Huang Z."/>
            <person name="Bishop-Lilly K.A."/>
            <person name="Fang X."/>
            <person name="Wynne J.W."/>
            <person name="Xiong Z."/>
            <person name="Baker M.L."/>
            <person name="Zhao W."/>
            <person name="Tachedjian M."/>
            <person name="Zhu Y."/>
            <person name="Zhou P."/>
            <person name="Jiang X."/>
            <person name="Ng J."/>
            <person name="Yang L."/>
            <person name="Wu L."/>
            <person name="Xiao J."/>
            <person name="Feng Y."/>
            <person name="Chen Y."/>
            <person name="Sun X."/>
            <person name="Zhang Y."/>
            <person name="Marsh G.A."/>
            <person name="Crameri G."/>
            <person name="Broder C.C."/>
            <person name="Frey K.G."/>
            <person name="Wang L.F."/>
            <person name="Wang J."/>
        </authorList>
    </citation>
    <scope>NUCLEOTIDE SEQUENCE [LARGE SCALE GENOMIC DNA]</scope>
</reference>
<feature type="compositionally biased region" description="Polar residues" evidence="1">
    <location>
        <begin position="341"/>
        <end position="357"/>
    </location>
</feature>
<organism evidence="2 3">
    <name type="scientific">Myotis davidii</name>
    <name type="common">David's myotis</name>
    <dbReference type="NCBI Taxonomy" id="225400"/>
    <lineage>
        <taxon>Eukaryota</taxon>
        <taxon>Metazoa</taxon>
        <taxon>Chordata</taxon>
        <taxon>Craniata</taxon>
        <taxon>Vertebrata</taxon>
        <taxon>Euteleostomi</taxon>
        <taxon>Mammalia</taxon>
        <taxon>Eutheria</taxon>
        <taxon>Laurasiatheria</taxon>
        <taxon>Chiroptera</taxon>
        <taxon>Yangochiroptera</taxon>
        <taxon>Vespertilionidae</taxon>
        <taxon>Myotis</taxon>
    </lineage>
</organism>
<dbReference type="eggNOG" id="ENOG502RZVF">
    <property type="taxonomic scope" value="Eukaryota"/>
</dbReference>
<feature type="region of interest" description="Disordered" evidence="1">
    <location>
        <begin position="21"/>
        <end position="44"/>
    </location>
</feature>
<dbReference type="EMBL" id="KB102034">
    <property type="protein sequence ID" value="ELK35909.1"/>
    <property type="molecule type" value="Genomic_DNA"/>
</dbReference>
<keyword evidence="3" id="KW-1185">Reference proteome</keyword>
<protein>
    <submittedName>
        <fullName evidence="2">Proline-rich protein 11</fullName>
    </submittedName>
</protein>
<name>L5MBB3_MYODS</name>
<dbReference type="GO" id="GO:0005737">
    <property type="term" value="C:cytoplasm"/>
    <property type="evidence" value="ECO:0007669"/>
    <property type="project" value="TreeGrafter"/>
</dbReference>
<dbReference type="PANTHER" id="PTHR23330">
    <property type="entry name" value="P300 TRANSCRIPTIONAL COFACTOR JMY-RELATED"/>
    <property type="match status" value="1"/>
</dbReference>